<evidence type="ECO:0000313" key="3">
    <source>
        <dbReference type="EMBL" id="SQD92628.1"/>
    </source>
</evidence>
<dbReference type="AlphaFoldDB" id="A0A2X3KVM0"/>
<evidence type="ECO:0000259" key="2">
    <source>
        <dbReference type="Pfam" id="PF04961"/>
    </source>
</evidence>
<keyword evidence="1" id="KW-0812">Transmembrane</keyword>
<dbReference type="InterPro" id="IPR036178">
    <property type="entry name" value="Formintransfe-cycloase-like_sf"/>
</dbReference>
<dbReference type="InterPro" id="IPR007044">
    <property type="entry name" value="Cyclodeamin/CycHdrlase"/>
</dbReference>
<name>A0A2X3KVM0_9BACT</name>
<dbReference type="EMBL" id="LS483254">
    <property type="protein sequence ID" value="SQD92628.1"/>
    <property type="molecule type" value="Genomic_DNA"/>
</dbReference>
<proteinExistence type="predicted"/>
<dbReference type="OrthoDB" id="7959174at2"/>
<feature type="transmembrane region" description="Helical" evidence="1">
    <location>
        <begin position="29"/>
        <end position="50"/>
    </location>
</feature>
<keyword evidence="4" id="KW-1185">Reference proteome</keyword>
<gene>
    <name evidence="3" type="ORF">BARAN1_0604</name>
</gene>
<sequence>MPDAPMGEWTVRQFLDAVASQDPLPGGGAVAALAGAGAAALLHMVASLALRRTKDPALVASLTAHREQARAQEQRFLDLAADDIAAYRGVTSALTLPRSTPQEKAHRSAALHQALARAAEVPLATARLAADALTLAAAMAPFCPPVARSDLATAVHLARAAAEAAVANVDANALSLDDSPVRRELARARSEVSTAARAQAEAVLAPLEVALQAWLDPP</sequence>
<keyword evidence="1" id="KW-0472">Membrane</keyword>
<accession>A0A2X3KVM0</accession>
<reference evidence="4" key="1">
    <citation type="submission" date="2018-05" db="EMBL/GenBank/DDBJ databases">
        <authorList>
            <person name="Hao L."/>
        </authorList>
    </citation>
    <scope>NUCLEOTIDE SEQUENCE [LARGE SCALE GENOMIC DNA]</scope>
</reference>
<organism evidence="3 4">
    <name type="scientific">Candidatus Bipolaricaulis anaerobius</name>
    <dbReference type="NCBI Taxonomy" id="2026885"/>
    <lineage>
        <taxon>Bacteria</taxon>
        <taxon>Candidatus Bipolaricaulota</taxon>
        <taxon>Candidatus Bipolaricaulia</taxon>
        <taxon>Candidatus Bipolaricaulales</taxon>
        <taxon>Candidatus Bipolaricaulaceae</taxon>
        <taxon>Candidatus Bipolaricaulis</taxon>
    </lineage>
</organism>
<dbReference type="Pfam" id="PF04961">
    <property type="entry name" value="FTCD_C"/>
    <property type="match status" value="1"/>
</dbReference>
<dbReference type="Gene3D" id="1.20.120.680">
    <property type="entry name" value="Formiminotetrahydrofolate cyclodeaminase monomer, up-and-down helical bundle"/>
    <property type="match status" value="1"/>
</dbReference>
<keyword evidence="1" id="KW-1133">Transmembrane helix</keyword>
<dbReference type="Proteomes" id="UP000249818">
    <property type="component" value="Chromosome BARAN1"/>
</dbReference>
<dbReference type="KEGG" id="bana:BARAN1_0604"/>
<dbReference type="SUPFAM" id="SSF101262">
    <property type="entry name" value="Methenyltetrahydrofolate cyclohydrolase-like"/>
    <property type="match status" value="1"/>
</dbReference>
<evidence type="ECO:0000313" key="4">
    <source>
        <dbReference type="Proteomes" id="UP000249818"/>
    </source>
</evidence>
<dbReference type="RefSeq" id="WP_157959415.1">
    <property type="nucleotide sequence ID" value="NZ_LS483254.1"/>
</dbReference>
<feature type="domain" description="Cyclodeaminase/cyclohydrolase" evidence="2">
    <location>
        <begin position="10"/>
        <end position="188"/>
    </location>
</feature>
<dbReference type="GO" id="GO:0016787">
    <property type="term" value="F:hydrolase activity"/>
    <property type="evidence" value="ECO:0007669"/>
    <property type="project" value="UniProtKB-KW"/>
</dbReference>
<keyword evidence="3" id="KW-0378">Hydrolase</keyword>
<evidence type="ECO:0000256" key="1">
    <source>
        <dbReference type="SAM" id="Phobius"/>
    </source>
</evidence>
<protein>
    <submittedName>
        <fullName evidence="3">Methenyltetrahydrofolate cyclohydrolase</fullName>
    </submittedName>
</protein>